<dbReference type="PROSITE" id="PS51257">
    <property type="entry name" value="PROKAR_LIPOPROTEIN"/>
    <property type="match status" value="1"/>
</dbReference>
<gene>
    <name evidence="3" type="ORF">MUN79_06015</name>
</gene>
<name>A0A8T9QD45_9BACT</name>
<sequence>MKSIFNTVLPAMALLTLGGCASTSALTSTESDGVYYSSKDRTTYNEPTRSTASVQDDASAGSTAADAETNPDYASSGSSSSKSGGSEYYDEDYSYSARIRRFHQPAYRSFSYGYYDPFYADPFWYGGSAYSYYGGGWGPSYYGGYDPFYSPYYGYGNTAIIINVGFGRPYYNPWRYGYGGYGYGYGYGGYGMGYYDGYRNGLYSGYGNYYGGTVGTTRNVRYGPRTGRSLEATASSRPSTETNSGRGRTREGGIANSEGGLNTTGSAAGTNPR</sequence>
<feature type="region of interest" description="Disordered" evidence="1">
    <location>
        <begin position="220"/>
        <end position="273"/>
    </location>
</feature>
<organism evidence="3 4">
    <name type="scientific">Hymenobacter cellulosilyticus</name>
    <dbReference type="NCBI Taxonomy" id="2932248"/>
    <lineage>
        <taxon>Bacteria</taxon>
        <taxon>Pseudomonadati</taxon>
        <taxon>Bacteroidota</taxon>
        <taxon>Cytophagia</taxon>
        <taxon>Cytophagales</taxon>
        <taxon>Hymenobacteraceae</taxon>
        <taxon>Hymenobacter</taxon>
    </lineage>
</organism>
<dbReference type="EMBL" id="CP095046">
    <property type="protein sequence ID" value="UOQ73489.1"/>
    <property type="molecule type" value="Genomic_DNA"/>
</dbReference>
<evidence type="ECO:0000313" key="4">
    <source>
        <dbReference type="Proteomes" id="UP000831796"/>
    </source>
</evidence>
<reference evidence="3" key="1">
    <citation type="submission" date="2022-04" db="EMBL/GenBank/DDBJ databases">
        <title>Hymenobacter sp. isolated from the air.</title>
        <authorList>
            <person name="Won M."/>
            <person name="Lee C.-M."/>
            <person name="Woen H.-Y."/>
            <person name="Kwon S.-W."/>
        </authorList>
    </citation>
    <scope>NUCLEOTIDE SEQUENCE</scope>
    <source>
        <strain evidence="3">5116S-3</strain>
    </source>
</reference>
<feature type="compositionally biased region" description="Polar residues" evidence="1">
    <location>
        <begin position="44"/>
        <end position="54"/>
    </location>
</feature>
<keyword evidence="2" id="KW-0732">Signal</keyword>
<feature type="compositionally biased region" description="Polar residues" evidence="1">
    <location>
        <begin position="259"/>
        <end position="273"/>
    </location>
</feature>
<accession>A0A8T9QD45</accession>
<evidence type="ECO:0000256" key="1">
    <source>
        <dbReference type="SAM" id="MobiDB-lite"/>
    </source>
</evidence>
<feature type="signal peptide" evidence="2">
    <location>
        <begin position="1"/>
        <end position="21"/>
    </location>
</feature>
<feature type="chain" id="PRO_5035904893" description="Vitellogenin II" evidence="2">
    <location>
        <begin position="22"/>
        <end position="273"/>
    </location>
</feature>
<keyword evidence="4" id="KW-1185">Reference proteome</keyword>
<proteinExistence type="predicted"/>
<evidence type="ECO:0000313" key="3">
    <source>
        <dbReference type="EMBL" id="UOQ73489.1"/>
    </source>
</evidence>
<protein>
    <recommendedName>
        <fullName evidence="5">Vitellogenin II</fullName>
    </recommendedName>
</protein>
<feature type="compositionally biased region" description="Low complexity" evidence="1">
    <location>
        <begin position="75"/>
        <end position="87"/>
    </location>
</feature>
<evidence type="ECO:0000256" key="2">
    <source>
        <dbReference type="SAM" id="SignalP"/>
    </source>
</evidence>
<evidence type="ECO:0008006" key="5">
    <source>
        <dbReference type="Google" id="ProtNLM"/>
    </source>
</evidence>
<dbReference type="Proteomes" id="UP000831796">
    <property type="component" value="Chromosome"/>
</dbReference>
<dbReference type="AlphaFoldDB" id="A0A8T9QD45"/>
<feature type="compositionally biased region" description="Low complexity" evidence="1">
    <location>
        <begin position="56"/>
        <end position="67"/>
    </location>
</feature>
<feature type="compositionally biased region" description="Polar residues" evidence="1">
    <location>
        <begin position="232"/>
        <end position="246"/>
    </location>
</feature>
<dbReference type="KEGG" id="hcu:MUN79_06015"/>
<dbReference type="RefSeq" id="WP_244676840.1">
    <property type="nucleotide sequence ID" value="NZ_CP095046.1"/>
</dbReference>
<feature type="region of interest" description="Disordered" evidence="1">
    <location>
        <begin position="36"/>
        <end position="87"/>
    </location>
</feature>